<dbReference type="Pfam" id="PF03693">
    <property type="entry name" value="ParD_antitoxin"/>
    <property type="match status" value="1"/>
</dbReference>
<sequence length="100" mass="11305">MKPGFTVLLDKLCHSAQFGVMATMNVSLPDPMKSWAETRTKDGRYSNVSDYIRDLIRKDQEREASIAELQQLIKEGRESGPAKEFSMARFIAGKVAEPRK</sequence>
<dbReference type="Proteomes" id="UP000436822">
    <property type="component" value="Unassembled WGS sequence"/>
</dbReference>
<accession>A0A6N6JM94</accession>
<dbReference type="AlphaFoldDB" id="A0A6N6JM94"/>
<evidence type="ECO:0008006" key="5">
    <source>
        <dbReference type="Google" id="ProtNLM"/>
    </source>
</evidence>
<keyword evidence="4" id="KW-1185">Reference proteome</keyword>
<dbReference type="EMBL" id="BLJE01000010">
    <property type="protein sequence ID" value="GFE67264.1"/>
    <property type="molecule type" value="Genomic_DNA"/>
</dbReference>
<dbReference type="SUPFAM" id="SSF47598">
    <property type="entry name" value="Ribbon-helix-helix"/>
    <property type="match status" value="1"/>
</dbReference>
<dbReference type="PANTHER" id="PTHR36582">
    <property type="entry name" value="ANTITOXIN PARD"/>
    <property type="match status" value="1"/>
</dbReference>
<dbReference type="Gene3D" id="6.10.10.120">
    <property type="entry name" value="Antitoxin ParD1-like"/>
    <property type="match status" value="1"/>
</dbReference>
<dbReference type="InterPro" id="IPR022789">
    <property type="entry name" value="ParD"/>
</dbReference>
<dbReference type="NCBIfam" id="TIGR02606">
    <property type="entry name" value="antidote_CC2985"/>
    <property type="match status" value="1"/>
</dbReference>
<evidence type="ECO:0000313" key="3">
    <source>
        <dbReference type="EMBL" id="GFE67264.1"/>
    </source>
</evidence>
<comment type="caution">
    <text evidence="3">The sequence shown here is derived from an EMBL/GenBank/DDBJ whole genome shotgun (WGS) entry which is preliminary data.</text>
</comment>
<organism evidence="3 4">
    <name type="scientific">Litoreibacter roseus</name>
    <dbReference type="NCBI Taxonomy" id="2601869"/>
    <lineage>
        <taxon>Bacteria</taxon>
        <taxon>Pseudomonadati</taxon>
        <taxon>Pseudomonadota</taxon>
        <taxon>Alphaproteobacteria</taxon>
        <taxon>Rhodobacterales</taxon>
        <taxon>Roseobacteraceae</taxon>
        <taxon>Litoreibacter</taxon>
    </lineage>
</organism>
<proteinExistence type="inferred from homology"/>
<dbReference type="CDD" id="cd22231">
    <property type="entry name" value="RHH_NikR_HicB-like"/>
    <property type="match status" value="1"/>
</dbReference>
<comment type="similarity">
    <text evidence="1">Belongs to the ParD antitoxin family.</text>
</comment>
<evidence type="ECO:0000256" key="1">
    <source>
        <dbReference type="ARBA" id="ARBA00008580"/>
    </source>
</evidence>
<dbReference type="InterPro" id="IPR038296">
    <property type="entry name" value="ParD_sf"/>
</dbReference>
<protein>
    <recommendedName>
        <fullName evidence="5">Antitoxin ParD1/3/4</fullName>
    </recommendedName>
</protein>
<dbReference type="PANTHER" id="PTHR36582:SF2">
    <property type="entry name" value="ANTITOXIN PARD"/>
    <property type="match status" value="1"/>
</dbReference>
<keyword evidence="2" id="KW-1277">Toxin-antitoxin system</keyword>
<name>A0A6N6JM94_9RHOB</name>
<dbReference type="GO" id="GO:0006355">
    <property type="term" value="P:regulation of DNA-templated transcription"/>
    <property type="evidence" value="ECO:0007669"/>
    <property type="project" value="InterPro"/>
</dbReference>
<gene>
    <name evidence="3" type="ORF">KIN_43380</name>
</gene>
<dbReference type="InterPro" id="IPR010985">
    <property type="entry name" value="Ribbon_hlx_hlx"/>
</dbReference>
<reference evidence="3 4" key="1">
    <citation type="submission" date="2019-12" db="EMBL/GenBank/DDBJ databases">
        <title>Litoreibacter badius sp. nov., a novel bacteriochlorophyll a-containing bacterium in the genus Litoreibacter.</title>
        <authorList>
            <person name="Kanamuro M."/>
            <person name="Takabe Y."/>
            <person name="Mori K."/>
            <person name="Takaichi S."/>
            <person name="Hanada S."/>
        </authorList>
    </citation>
    <scope>NUCLEOTIDE SEQUENCE [LARGE SCALE GENOMIC DNA]</scope>
    <source>
        <strain evidence="3 4">K6</strain>
    </source>
</reference>
<evidence type="ECO:0000256" key="2">
    <source>
        <dbReference type="ARBA" id="ARBA00022649"/>
    </source>
</evidence>
<evidence type="ECO:0000313" key="4">
    <source>
        <dbReference type="Proteomes" id="UP000436822"/>
    </source>
</evidence>